<dbReference type="NCBIfam" id="TIGR00756">
    <property type="entry name" value="PPR"/>
    <property type="match status" value="4"/>
</dbReference>
<keyword evidence="4" id="KW-1185">Reference proteome</keyword>
<dbReference type="PANTHER" id="PTHR47926:SF479">
    <property type="entry name" value="PENTACOTRIPEPTIDE-REPEAT REGION OF PRORP DOMAIN-CONTAINING PROTEIN"/>
    <property type="match status" value="1"/>
</dbReference>
<dbReference type="InterPro" id="IPR046848">
    <property type="entry name" value="E_motif"/>
</dbReference>
<dbReference type="InterPro" id="IPR046960">
    <property type="entry name" value="PPR_At4g14850-like_plant"/>
</dbReference>
<evidence type="ECO:0000313" key="3">
    <source>
        <dbReference type="EMBL" id="KAL3745754.1"/>
    </source>
</evidence>
<dbReference type="FunFam" id="1.25.40.10:FF:000090">
    <property type="entry name" value="Pentatricopeptide repeat-containing protein, chloroplastic"/>
    <property type="match status" value="1"/>
</dbReference>
<dbReference type="PROSITE" id="PS51375">
    <property type="entry name" value="PPR"/>
    <property type="match status" value="4"/>
</dbReference>
<reference evidence="3 4" key="1">
    <citation type="submission" date="2024-11" db="EMBL/GenBank/DDBJ databases">
        <title>Chromosome-level genome assembly of Eucalyptus globulus Labill. provides insights into its genome evolution.</title>
        <authorList>
            <person name="Li X."/>
        </authorList>
    </citation>
    <scope>NUCLEOTIDE SEQUENCE [LARGE SCALE GENOMIC DNA]</scope>
    <source>
        <strain evidence="3">CL2024</strain>
        <tissue evidence="3">Fresh tender leaves</tissue>
    </source>
</reference>
<evidence type="ECO:0000256" key="2">
    <source>
        <dbReference type="PROSITE-ProRule" id="PRU00708"/>
    </source>
</evidence>
<dbReference type="FunFam" id="1.25.40.10:FF:000442">
    <property type="entry name" value="Pentatricopeptide repeat-containing protein At3g49710"/>
    <property type="match status" value="1"/>
</dbReference>
<dbReference type="InterPro" id="IPR011990">
    <property type="entry name" value="TPR-like_helical_dom_sf"/>
</dbReference>
<organism evidence="3 4">
    <name type="scientific">Eucalyptus globulus</name>
    <name type="common">Tasmanian blue gum</name>
    <dbReference type="NCBI Taxonomy" id="34317"/>
    <lineage>
        <taxon>Eukaryota</taxon>
        <taxon>Viridiplantae</taxon>
        <taxon>Streptophyta</taxon>
        <taxon>Embryophyta</taxon>
        <taxon>Tracheophyta</taxon>
        <taxon>Spermatophyta</taxon>
        <taxon>Magnoliopsida</taxon>
        <taxon>eudicotyledons</taxon>
        <taxon>Gunneridae</taxon>
        <taxon>Pentapetalae</taxon>
        <taxon>rosids</taxon>
        <taxon>malvids</taxon>
        <taxon>Myrtales</taxon>
        <taxon>Myrtaceae</taxon>
        <taxon>Myrtoideae</taxon>
        <taxon>Eucalypteae</taxon>
        <taxon>Eucalyptus</taxon>
    </lineage>
</organism>
<dbReference type="EMBL" id="JBJKBG010000003">
    <property type="protein sequence ID" value="KAL3745754.1"/>
    <property type="molecule type" value="Genomic_DNA"/>
</dbReference>
<sequence length="715" mass="81824">MIFSFRLNACHPTKRDSLTGLLSPIRYPVQRRSWVWNRDRCCKWAYCGRRDNYGFRSQTRRTSALKVWPQYCMSPLLKQVGRLQRSSLVSYYSDLINQCLSLKSLHYTKAIHAQLIKVGLARHTFLGNRCLDLYACFGTMKDVLNVFDDIPGKNVVSWNICLKGLLKRSDIRKARVMFDGMPQRDVVSWNSMLSWYASNGFVYYALELFWEMQTAGVELSEYTYSMVASFVQCADHGREIHARMIRSGMNAHNVVLGNSLIDMYGKLGLVDYAYRVFMTMEKIDIISRNSLISGLCNSWQSQSALEQFTTMLHVGQSPDEFTVSLIFTICCNLQQLEKGEQLFCLSTKMGFLSNAIVASAIIDLFSQCNRLEDSVQFFDKVEKWDIALCNSMISSYICHDHWEVALNLFVLVLRKGLEPTEFTLSSVLGAVSFHQAEQGNQLHSLVIKTGLESDVVLASSLLDMYNRVGLVNSSMKVFLHTVAKDLISWNCMIMGLTRNGKVIEALGLFAKLLQVGLPPDRITLYAVLQACDYGGFFAEGMATFSCMEEEYAIIPAEEHYTCVLNLLSQYGKLQEIVDVVEKMPYEPNYEMWELMLRLSSLLGDLELMEEVVRRMMEVEPQSSVPYLVLAREYEMRGRWEGIVRVRMAMKDGGVRKKIGCSWIGINNHVFTFREDQLQYHGGEDIYVVLSLPMWVMERQDPWRDSHPGNEDHVGA</sequence>
<dbReference type="InterPro" id="IPR002885">
    <property type="entry name" value="PPR_rpt"/>
</dbReference>
<feature type="repeat" description="PPR" evidence="2">
    <location>
        <begin position="485"/>
        <end position="519"/>
    </location>
</feature>
<gene>
    <name evidence="3" type="ORF">ACJRO7_014813</name>
</gene>
<dbReference type="SUPFAM" id="SSF48452">
    <property type="entry name" value="TPR-like"/>
    <property type="match status" value="1"/>
</dbReference>
<comment type="caution">
    <text evidence="3">The sequence shown here is derived from an EMBL/GenBank/DDBJ whole genome shotgun (WGS) entry which is preliminary data.</text>
</comment>
<feature type="repeat" description="PPR" evidence="2">
    <location>
        <begin position="253"/>
        <end position="287"/>
    </location>
</feature>
<dbReference type="Proteomes" id="UP001634007">
    <property type="component" value="Unassembled WGS sequence"/>
</dbReference>
<evidence type="ECO:0000256" key="1">
    <source>
        <dbReference type="ARBA" id="ARBA00022737"/>
    </source>
</evidence>
<proteinExistence type="predicted"/>
<accession>A0ABD3L591</accession>
<dbReference type="Pfam" id="PF20431">
    <property type="entry name" value="E_motif"/>
    <property type="match status" value="1"/>
</dbReference>
<dbReference type="Pfam" id="PF01535">
    <property type="entry name" value="PPR"/>
    <property type="match status" value="4"/>
</dbReference>
<dbReference type="Gene3D" id="1.25.40.10">
    <property type="entry name" value="Tetratricopeptide repeat domain"/>
    <property type="match status" value="5"/>
</dbReference>
<evidence type="ECO:0008006" key="5">
    <source>
        <dbReference type="Google" id="ProtNLM"/>
    </source>
</evidence>
<dbReference type="Pfam" id="PF13041">
    <property type="entry name" value="PPR_2"/>
    <property type="match status" value="2"/>
</dbReference>
<name>A0ABD3L591_EUCGL</name>
<dbReference type="PANTHER" id="PTHR47926">
    <property type="entry name" value="PENTATRICOPEPTIDE REPEAT-CONTAINING PROTEIN"/>
    <property type="match status" value="1"/>
</dbReference>
<keyword evidence="1" id="KW-0677">Repeat</keyword>
<feature type="repeat" description="PPR" evidence="2">
    <location>
        <begin position="185"/>
        <end position="219"/>
    </location>
</feature>
<dbReference type="AlphaFoldDB" id="A0ABD3L591"/>
<evidence type="ECO:0000313" key="4">
    <source>
        <dbReference type="Proteomes" id="UP001634007"/>
    </source>
</evidence>
<protein>
    <recommendedName>
        <fullName evidence="5">Pentatricopeptide repeat-containing protein</fullName>
    </recommendedName>
</protein>
<feature type="repeat" description="PPR" evidence="2">
    <location>
        <begin position="385"/>
        <end position="419"/>
    </location>
</feature>